<feature type="active site" description="GMP-histidine intermediate" evidence="15">
    <location>
        <position position="51"/>
    </location>
</feature>
<dbReference type="EC" id="2.7.1.156" evidence="14"/>
<evidence type="ECO:0000256" key="15">
    <source>
        <dbReference type="PIRSR" id="PIRSR006135-1"/>
    </source>
</evidence>
<dbReference type="CDD" id="cd00544">
    <property type="entry name" value="CobU"/>
    <property type="match status" value="1"/>
</dbReference>
<dbReference type="EMBL" id="FNEK01000026">
    <property type="protein sequence ID" value="SDJ90571.1"/>
    <property type="molecule type" value="Genomic_DNA"/>
</dbReference>
<dbReference type="AlphaFoldDB" id="A0A1G8XJ48"/>
<dbReference type="OrthoDB" id="9788370at2"/>
<accession>A0A1G8XJ48</accession>
<feature type="binding site" evidence="16">
    <location>
        <position position="63"/>
    </location>
    <ligand>
        <name>GTP</name>
        <dbReference type="ChEBI" id="CHEBI:37565"/>
    </ligand>
</feature>
<dbReference type="Pfam" id="PF02283">
    <property type="entry name" value="CobU"/>
    <property type="match status" value="1"/>
</dbReference>
<feature type="binding site" evidence="16">
    <location>
        <begin position="35"/>
        <end position="37"/>
    </location>
    <ligand>
        <name>GTP</name>
        <dbReference type="ChEBI" id="CHEBI:37565"/>
    </ligand>
</feature>
<evidence type="ECO:0000313" key="17">
    <source>
        <dbReference type="EMBL" id="SDJ90571.1"/>
    </source>
</evidence>
<comment type="similarity">
    <text evidence="7 14">Belongs to the CobU/CobP family.</text>
</comment>
<dbReference type="SUPFAM" id="SSF52540">
    <property type="entry name" value="P-loop containing nucleoside triphosphate hydrolases"/>
    <property type="match status" value="1"/>
</dbReference>
<evidence type="ECO:0000256" key="7">
    <source>
        <dbReference type="ARBA" id="ARBA00007490"/>
    </source>
</evidence>
<dbReference type="GO" id="GO:0005525">
    <property type="term" value="F:GTP binding"/>
    <property type="evidence" value="ECO:0007669"/>
    <property type="project" value="UniProtKB-UniRule"/>
</dbReference>
<dbReference type="GO" id="GO:0043752">
    <property type="term" value="F:adenosylcobinamide kinase activity"/>
    <property type="evidence" value="ECO:0007669"/>
    <property type="project" value="UniProtKB-EC"/>
</dbReference>
<dbReference type="Proteomes" id="UP000199382">
    <property type="component" value="Unassembled WGS sequence"/>
</dbReference>
<evidence type="ECO:0000256" key="6">
    <source>
        <dbReference type="ARBA" id="ARBA00005159"/>
    </source>
</evidence>
<evidence type="ECO:0000256" key="16">
    <source>
        <dbReference type="PIRSR" id="PIRSR006135-2"/>
    </source>
</evidence>
<evidence type="ECO:0000313" key="18">
    <source>
        <dbReference type="Proteomes" id="UP000199382"/>
    </source>
</evidence>
<evidence type="ECO:0000256" key="14">
    <source>
        <dbReference type="PIRNR" id="PIRNR006135"/>
    </source>
</evidence>
<evidence type="ECO:0000256" key="8">
    <source>
        <dbReference type="ARBA" id="ARBA00022573"/>
    </source>
</evidence>
<keyword evidence="8 14" id="KW-0169">Cobalamin biosynthesis</keyword>
<keyword evidence="12 14" id="KW-0067">ATP-binding</keyword>
<evidence type="ECO:0000256" key="1">
    <source>
        <dbReference type="ARBA" id="ARBA00000312"/>
    </source>
</evidence>
<gene>
    <name evidence="17" type="ORF">SAMN04488026_102657</name>
</gene>
<dbReference type="GO" id="GO:0008820">
    <property type="term" value="F:cobinamide phosphate guanylyltransferase activity"/>
    <property type="evidence" value="ECO:0007669"/>
    <property type="project" value="UniProtKB-UniRule"/>
</dbReference>
<dbReference type="PIRSF" id="PIRSF006135">
    <property type="entry name" value="CobU"/>
    <property type="match status" value="1"/>
</dbReference>
<keyword evidence="10 14" id="KW-0547">Nucleotide-binding</keyword>
<feature type="binding site" evidence="16">
    <location>
        <begin position="10"/>
        <end position="17"/>
    </location>
    <ligand>
        <name>GTP</name>
        <dbReference type="ChEBI" id="CHEBI:37565"/>
    </ligand>
</feature>
<feature type="binding site" evidence="16">
    <location>
        <begin position="52"/>
        <end position="55"/>
    </location>
    <ligand>
        <name>GTP</name>
        <dbReference type="ChEBI" id="CHEBI:37565"/>
    </ligand>
</feature>
<dbReference type="GO" id="GO:0005524">
    <property type="term" value="F:ATP binding"/>
    <property type="evidence" value="ECO:0007669"/>
    <property type="project" value="UniProtKB-UniRule"/>
</dbReference>
<dbReference type="RefSeq" id="WP_093156912.1">
    <property type="nucleotide sequence ID" value="NZ_FNEK01000026.1"/>
</dbReference>
<name>A0A1G8XJ48_9RHOB</name>
<evidence type="ECO:0000256" key="3">
    <source>
        <dbReference type="ARBA" id="ARBA00001522"/>
    </source>
</evidence>
<evidence type="ECO:0000256" key="12">
    <source>
        <dbReference type="ARBA" id="ARBA00022840"/>
    </source>
</evidence>
<keyword evidence="9 14" id="KW-0808">Transferase</keyword>
<proteinExistence type="inferred from homology"/>
<dbReference type="EC" id="2.7.7.62" evidence="14"/>
<keyword evidence="13 14" id="KW-0342">GTP-binding</keyword>
<reference evidence="17 18" key="1">
    <citation type="submission" date="2016-10" db="EMBL/GenBank/DDBJ databases">
        <authorList>
            <person name="de Groot N.N."/>
        </authorList>
    </citation>
    <scope>NUCLEOTIDE SEQUENCE [LARGE SCALE GENOMIC DNA]</scope>
    <source>
        <strain evidence="17 18">DSM 25294</strain>
    </source>
</reference>
<dbReference type="InterPro" id="IPR003203">
    <property type="entry name" value="CobU/CobP"/>
</dbReference>
<comment type="pathway">
    <text evidence="6 14">Cofactor biosynthesis; adenosylcobalamin biosynthesis; adenosylcobalamin from cob(II)yrinate a,c-diamide: step 5/7.</text>
</comment>
<comment type="catalytic activity">
    <reaction evidence="3">
        <text>adenosylcob(III)inamide + GTP = adenosylcob(III)inamide phosphate + GDP + H(+)</text>
        <dbReference type="Rhea" id="RHEA:15765"/>
        <dbReference type="ChEBI" id="CHEBI:2480"/>
        <dbReference type="ChEBI" id="CHEBI:15378"/>
        <dbReference type="ChEBI" id="CHEBI:37565"/>
        <dbReference type="ChEBI" id="CHEBI:58189"/>
        <dbReference type="ChEBI" id="CHEBI:58502"/>
        <dbReference type="EC" id="2.7.1.156"/>
    </reaction>
</comment>
<keyword evidence="17" id="KW-0548">Nucleotidyltransferase</keyword>
<dbReference type="UniPathway" id="UPA00148">
    <property type="reaction ID" value="UER00236"/>
</dbReference>
<keyword evidence="11 14" id="KW-0418">Kinase</keyword>
<evidence type="ECO:0000256" key="9">
    <source>
        <dbReference type="ARBA" id="ARBA00022679"/>
    </source>
</evidence>
<dbReference type="InterPro" id="IPR027417">
    <property type="entry name" value="P-loop_NTPase"/>
</dbReference>
<sequence>MTSQITLVLGGASSGKSAFAEGLVRFSGLERIYLATSQAFDAEMEAKIAAHRAMRGTGWNTVEAPHKLAETLSDQPSGRIILLDCATMWLSNRLLAEVDPETEFDALIAALESCASPVVVVSNEVGQGIVPDTPLSRRFRDLQGRLNRQIAAKAGLVVAVMAGLPMALKGSLPEDMTW</sequence>
<keyword evidence="18" id="KW-1185">Reference proteome</keyword>
<organism evidence="17 18">
    <name type="scientific">Aliiruegeria lutimaris</name>
    <dbReference type="NCBI Taxonomy" id="571298"/>
    <lineage>
        <taxon>Bacteria</taxon>
        <taxon>Pseudomonadati</taxon>
        <taxon>Pseudomonadota</taxon>
        <taxon>Alphaproteobacteria</taxon>
        <taxon>Rhodobacterales</taxon>
        <taxon>Roseobacteraceae</taxon>
        <taxon>Aliiruegeria</taxon>
    </lineage>
</organism>
<comment type="catalytic activity">
    <reaction evidence="1 14">
        <text>adenosylcob(III)inamide + ATP = adenosylcob(III)inamide phosphate + ADP + H(+)</text>
        <dbReference type="Rhea" id="RHEA:15769"/>
        <dbReference type="ChEBI" id="CHEBI:2480"/>
        <dbReference type="ChEBI" id="CHEBI:15378"/>
        <dbReference type="ChEBI" id="CHEBI:30616"/>
        <dbReference type="ChEBI" id="CHEBI:58502"/>
        <dbReference type="ChEBI" id="CHEBI:456216"/>
        <dbReference type="EC" id="2.7.1.156"/>
    </reaction>
</comment>
<dbReference type="GO" id="GO:0009236">
    <property type="term" value="P:cobalamin biosynthetic process"/>
    <property type="evidence" value="ECO:0007669"/>
    <property type="project" value="UniProtKB-UniRule"/>
</dbReference>
<dbReference type="Gene3D" id="3.40.50.300">
    <property type="entry name" value="P-loop containing nucleotide triphosphate hydrolases"/>
    <property type="match status" value="1"/>
</dbReference>
<protein>
    <recommendedName>
        <fullName evidence="14">Bifunctional adenosylcobalamin biosynthesis protein</fullName>
        <ecNumber evidence="14">2.7.1.156</ecNumber>
        <ecNumber evidence="14">2.7.7.62</ecNumber>
    </recommendedName>
</protein>
<evidence type="ECO:0000256" key="4">
    <source>
        <dbReference type="ARBA" id="ARBA00003889"/>
    </source>
</evidence>
<evidence type="ECO:0000256" key="2">
    <source>
        <dbReference type="ARBA" id="ARBA00000711"/>
    </source>
</evidence>
<feature type="binding site" evidence="16">
    <location>
        <position position="84"/>
    </location>
    <ligand>
        <name>GTP</name>
        <dbReference type="ChEBI" id="CHEBI:37565"/>
    </ligand>
</feature>
<comment type="pathway">
    <text evidence="5 14">Cofactor biosynthesis; adenosylcobalamin biosynthesis; adenosylcobalamin from cob(II)yrinate a,c-diamide: step 6/7.</text>
</comment>
<evidence type="ECO:0000256" key="13">
    <source>
        <dbReference type="ARBA" id="ARBA00023134"/>
    </source>
</evidence>
<dbReference type="PANTHER" id="PTHR34848">
    <property type="match status" value="1"/>
</dbReference>
<evidence type="ECO:0000256" key="10">
    <source>
        <dbReference type="ARBA" id="ARBA00022741"/>
    </source>
</evidence>
<dbReference type="NCBIfam" id="NF004469">
    <property type="entry name" value="PRK05800.1"/>
    <property type="match status" value="1"/>
</dbReference>
<comment type="function">
    <text evidence="4 14">Catalyzes ATP-dependent phosphorylation of adenosylcobinamide and addition of GMP to adenosylcobinamide phosphate.</text>
</comment>
<evidence type="ECO:0000256" key="5">
    <source>
        <dbReference type="ARBA" id="ARBA00004692"/>
    </source>
</evidence>
<dbReference type="STRING" id="571298.SAMN04488026_102657"/>
<evidence type="ECO:0000256" key="11">
    <source>
        <dbReference type="ARBA" id="ARBA00022777"/>
    </source>
</evidence>
<dbReference type="PANTHER" id="PTHR34848:SF1">
    <property type="entry name" value="BIFUNCTIONAL ADENOSYLCOBALAMIN BIOSYNTHESIS PROTEIN COBU"/>
    <property type="match status" value="1"/>
</dbReference>
<comment type="catalytic activity">
    <reaction evidence="2 14">
        <text>adenosylcob(III)inamide phosphate + GTP + H(+) = adenosylcob(III)inamide-GDP + diphosphate</text>
        <dbReference type="Rhea" id="RHEA:22712"/>
        <dbReference type="ChEBI" id="CHEBI:15378"/>
        <dbReference type="ChEBI" id="CHEBI:33019"/>
        <dbReference type="ChEBI" id="CHEBI:37565"/>
        <dbReference type="ChEBI" id="CHEBI:58502"/>
        <dbReference type="ChEBI" id="CHEBI:60487"/>
        <dbReference type="EC" id="2.7.7.62"/>
    </reaction>
</comment>